<dbReference type="InterPro" id="IPR004704">
    <property type="entry name" value="PTS_IID_man"/>
</dbReference>
<feature type="transmembrane region" description="Helical" evidence="1">
    <location>
        <begin position="256"/>
        <end position="275"/>
    </location>
</feature>
<dbReference type="PANTHER" id="PTHR32502:SF23">
    <property type="entry name" value="TRANSPORT PROTEIN, PTS SYSTEM"/>
    <property type="match status" value="1"/>
</dbReference>
<name>A0A6I2RMM3_FLAPL</name>
<dbReference type="EMBL" id="WKPO01000008">
    <property type="protein sequence ID" value="MSB48564.1"/>
    <property type="molecule type" value="Genomic_DNA"/>
</dbReference>
<evidence type="ECO:0000256" key="1">
    <source>
        <dbReference type="SAM" id="Phobius"/>
    </source>
</evidence>
<gene>
    <name evidence="2" type="ORF">GKE90_07595</name>
</gene>
<keyword evidence="1" id="KW-0812">Transmembrane</keyword>
<protein>
    <submittedName>
        <fullName evidence="2">PTS mannose transporter subunit IID</fullName>
    </submittedName>
</protein>
<dbReference type="GO" id="GO:0005886">
    <property type="term" value="C:plasma membrane"/>
    <property type="evidence" value="ECO:0007669"/>
    <property type="project" value="TreeGrafter"/>
</dbReference>
<proteinExistence type="predicted"/>
<evidence type="ECO:0000313" key="2">
    <source>
        <dbReference type="EMBL" id="MSB48564.1"/>
    </source>
</evidence>
<feature type="transmembrane region" description="Helical" evidence="1">
    <location>
        <begin position="187"/>
        <end position="207"/>
    </location>
</feature>
<dbReference type="AlphaFoldDB" id="A0A6I2RMM3"/>
<dbReference type="PROSITE" id="PS51108">
    <property type="entry name" value="PTS_EIID"/>
    <property type="match status" value="1"/>
</dbReference>
<reference evidence="2 3" key="1">
    <citation type="journal article" date="2019" name="Nat. Med.">
        <title>A library of human gut bacterial isolates paired with longitudinal multiomics data enables mechanistic microbiome research.</title>
        <authorList>
            <person name="Poyet M."/>
            <person name="Groussin M."/>
            <person name="Gibbons S.M."/>
            <person name="Avila-Pacheco J."/>
            <person name="Jiang X."/>
            <person name="Kearney S.M."/>
            <person name="Perrotta A.R."/>
            <person name="Berdy B."/>
            <person name="Zhao S."/>
            <person name="Lieberman T.D."/>
            <person name="Swanson P.K."/>
            <person name="Smith M."/>
            <person name="Roesemann S."/>
            <person name="Alexander J.E."/>
            <person name="Rich S.A."/>
            <person name="Livny J."/>
            <person name="Vlamakis H."/>
            <person name="Clish C."/>
            <person name="Bullock K."/>
            <person name="Deik A."/>
            <person name="Scott J."/>
            <person name="Pierce K.A."/>
            <person name="Xavier R.J."/>
            <person name="Alm E.J."/>
        </authorList>
    </citation>
    <scope>NUCLEOTIDE SEQUENCE [LARGE SCALE GENOMIC DNA]</scope>
    <source>
        <strain evidence="2 3">BIOML-A5</strain>
    </source>
</reference>
<keyword evidence="1" id="KW-1133">Transmembrane helix</keyword>
<dbReference type="Pfam" id="PF03613">
    <property type="entry name" value="EIID-AGA"/>
    <property type="match status" value="1"/>
</dbReference>
<sequence>MNEAVSSEPMFTKKDLRKMCWRSLPGGFSVNWDRYVHKTFTFMIAPMLKRIYKNDHEGYVKALQRNMEFFNITPQVHAFMGGLTVAMEEQNAKDPNFDPKTINSVKAALMGPLSGIFDSIFPGTLRIIAAGIGISLAAQGNILGPILYALIYCIPSYICRFKGGQIGYRLGTGFLDKLQASGLMDKLMLAASILGLLVIGGMTYTMVNTNFVLTFGAGTESAMTLQTALDSIMPGIAKLGFVGLFYWLLGKKVNTFVLIIGTILGCIALTALGIMG</sequence>
<organism evidence="2 3">
    <name type="scientific">Flavonifractor plautii</name>
    <name type="common">Fusobacterium plautii</name>
    <dbReference type="NCBI Taxonomy" id="292800"/>
    <lineage>
        <taxon>Bacteria</taxon>
        <taxon>Bacillati</taxon>
        <taxon>Bacillota</taxon>
        <taxon>Clostridia</taxon>
        <taxon>Eubacteriales</taxon>
        <taxon>Oscillospiraceae</taxon>
        <taxon>Flavonifractor</taxon>
    </lineage>
</organism>
<keyword evidence="1" id="KW-0472">Membrane</keyword>
<dbReference type="PANTHER" id="PTHR32502">
    <property type="entry name" value="N-ACETYLGALACTOSAMINE PERMEASE II COMPONENT-RELATED"/>
    <property type="match status" value="1"/>
</dbReference>
<comment type="caution">
    <text evidence="2">The sequence shown here is derived from an EMBL/GenBank/DDBJ whole genome shotgun (WGS) entry which is preliminary data.</text>
</comment>
<evidence type="ECO:0000313" key="3">
    <source>
        <dbReference type="Proteomes" id="UP000429811"/>
    </source>
</evidence>
<accession>A0A6I2RMM3</accession>
<dbReference type="Proteomes" id="UP000429811">
    <property type="component" value="Unassembled WGS sequence"/>
</dbReference>
<feature type="transmembrane region" description="Helical" evidence="1">
    <location>
        <begin position="227"/>
        <end position="249"/>
    </location>
</feature>
<dbReference type="InterPro" id="IPR050303">
    <property type="entry name" value="GatZ_KbaZ_carbometab"/>
</dbReference>
<dbReference type="GO" id="GO:0009401">
    <property type="term" value="P:phosphoenolpyruvate-dependent sugar phosphotransferase system"/>
    <property type="evidence" value="ECO:0007669"/>
    <property type="project" value="InterPro"/>
</dbReference>